<dbReference type="EMBL" id="AP026867">
    <property type="protein sequence ID" value="BDS12575.1"/>
    <property type="molecule type" value="Genomic_DNA"/>
</dbReference>
<dbReference type="SMART" id="SM00935">
    <property type="entry name" value="OmpH"/>
    <property type="match status" value="1"/>
</dbReference>
<feature type="chain" id="PRO_5036972487" evidence="4">
    <location>
        <begin position="26"/>
        <end position="172"/>
    </location>
</feature>
<proteinExistence type="inferred from homology"/>
<dbReference type="AlphaFoldDB" id="A0A915YG72"/>
<name>A0A915YG72_9BACT</name>
<dbReference type="GO" id="GO:0050821">
    <property type="term" value="P:protein stabilization"/>
    <property type="evidence" value="ECO:0007669"/>
    <property type="project" value="TreeGrafter"/>
</dbReference>
<organism evidence="5 6">
    <name type="scientific">Aureispira anguillae</name>
    <dbReference type="NCBI Taxonomy" id="2864201"/>
    <lineage>
        <taxon>Bacteria</taxon>
        <taxon>Pseudomonadati</taxon>
        <taxon>Bacteroidota</taxon>
        <taxon>Saprospiria</taxon>
        <taxon>Saprospirales</taxon>
        <taxon>Saprospiraceae</taxon>
        <taxon>Aureispira</taxon>
    </lineage>
</organism>
<evidence type="ECO:0000256" key="3">
    <source>
        <dbReference type="SAM" id="Coils"/>
    </source>
</evidence>
<dbReference type="KEGG" id="aup:AsAng_0032980"/>
<comment type="similarity">
    <text evidence="1">Belongs to the Skp family.</text>
</comment>
<protein>
    <submittedName>
        <fullName evidence="5">OmpH family outer membrane protein</fullName>
    </submittedName>
</protein>
<evidence type="ECO:0000256" key="2">
    <source>
        <dbReference type="ARBA" id="ARBA00022729"/>
    </source>
</evidence>
<dbReference type="SUPFAM" id="SSF111384">
    <property type="entry name" value="OmpH-like"/>
    <property type="match status" value="1"/>
</dbReference>
<gene>
    <name evidence="5" type="ORF">AsAng_0032980</name>
</gene>
<dbReference type="GO" id="GO:0051082">
    <property type="term" value="F:unfolded protein binding"/>
    <property type="evidence" value="ECO:0007669"/>
    <property type="project" value="InterPro"/>
</dbReference>
<evidence type="ECO:0000256" key="4">
    <source>
        <dbReference type="SAM" id="SignalP"/>
    </source>
</evidence>
<reference evidence="5" key="1">
    <citation type="submission" date="2022-09" db="EMBL/GenBank/DDBJ databases">
        <title>Aureispira anguillicida sp. nov., isolated from Leptocephalus of Japanese eel Anguilla japonica.</title>
        <authorList>
            <person name="Yuasa K."/>
            <person name="Mekata T."/>
            <person name="Ikunari K."/>
        </authorList>
    </citation>
    <scope>NUCLEOTIDE SEQUENCE</scope>
    <source>
        <strain evidence="5">EL160426</strain>
    </source>
</reference>
<dbReference type="Proteomes" id="UP001060919">
    <property type="component" value="Chromosome"/>
</dbReference>
<evidence type="ECO:0000256" key="1">
    <source>
        <dbReference type="ARBA" id="ARBA00009091"/>
    </source>
</evidence>
<dbReference type="GO" id="GO:0005829">
    <property type="term" value="C:cytosol"/>
    <property type="evidence" value="ECO:0007669"/>
    <property type="project" value="TreeGrafter"/>
</dbReference>
<dbReference type="Gene3D" id="3.30.910.20">
    <property type="entry name" value="Skp domain"/>
    <property type="match status" value="1"/>
</dbReference>
<keyword evidence="3" id="KW-0175">Coiled coil</keyword>
<keyword evidence="6" id="KW-1185">Reference proteome</keyword>
<dbReference type="Pfam" id="PF03938">
    <property type="entry name" value="OmpH"/>
    <property type="match status" value="1"/>
</dbReference>
<dbReference type="InterPro" id="IPR005632">
    <property type="entry name" value="Chaperone_Skp"/>
</dbReference>
<dbReference type="RefSeq" id="WP_264787938.1">
    <property type="nucleotide sequence ID" value="NZ_AP026867.1"/>
</dbReference>
<dbReference type="InterPro" id="IPR024930">
    <property type="entry name" value="Skp_dom_sf"/>
</dbReference>
<dbReference type="PANTHER" id="PTHR35089">
    <property type="entry name" value="CHAPERONE PROTEIN SKP"/>
    <property type="match status" value="1"/>
</dbReference>
<sequence length="172" mass="19613">MKNIQKLLVLVVMLLVVSWSQNSYAQQIAYIEAEAIVPEMAAYKRAKSEVEAYGKQLQKVLEQKQADMEAYYKEVMDSIKRGLMTPKQQQEAEAKLQRMQADLQKDAMDAEKKLAQKESELTKPIYEAFNQAISKVAKENNYTYVLDKKFMLYSAGGIDATEKVKTALGISW</sequence>
<feature type="signal peptide" evidence="4">
    <location>
        <begin position="1"/>
        <end position="25"/>
    </location>
</feature>
<accession>A0A915YG72</accession>
<evidence type="ECO:0000313" key="6">
    <source>
        <dbReference type="Proteomes" id="UP001060919"/>
    </source>
</evidence>
<dbReference type="PANTHER" id="PTHR35089:SF1">
    <property type="entry name" value="CHAPERONE PROTEIN SKP"/>
    <property type="match status" value="1"/>
</dbReference>
<feature type="coiled-coil region" evidence="3">
    <location>
        <begin position="89"/>
        <end position="120"/>
    </location>
</feature>
<evidence type="ECO:0000313" key="5">
    <source>
        <dbReference type="EMBL" id="BDS12575.1"/>
    </source>
</evidence>
<keyword evidence="2 4" id="KW-0732">Signal</keyword>